<dbReference type="InterPro" id="IPR006311">
    <property type="entry name" value="TAT_signal"/>
</dbReference>
<dbReference type="Proteomes" id="UP000074119">
    <property type="component" value="Chromosome"/>
</dbReference>
<dbReference type="Pfam" id="PF07044">
    <property type="entry name" value="DUF1329"/>
    <property type="match status" value="1"/>
</dbReference>
<organism evidence="1 2">
    <name type="scientific">Zhongshania aliphaticivorans</name>
    <dbReference type="NCBI Taxonomy" id="1470434"/>
    <lineage>
        <taxon>Bacteria</taxon>
        <taxon>Pseudomonadati</taxon>
        <taxon>Pseudomonadota</taxon>
        <taxon>Gammaproteobacteria</taxon>
        <taxon>Cellvibrionales</taxon>
        <taxon>Spongiibacteraceae</taxon>
        <taxon>Zhongshania</taxon>
    </lineage>
</organism>
<dbReference type="KEGG" id="zal:AZF00_14025"/>
<evidence type="ECO:0000313" key="2">
    <source>
        <dbReference type="Proteomes" id="UP000074119"/>
    </source>
</evidence>
<dbReference type="InterPro" id="IPR010752">
    <property type="entry name" value="DUF1329"/>
</dbReference>
<accession>A0A127M7W6</accession>
<name>A0A127M7W6_9GAMM</name>
<dbReference type="EMBL" id="CP014544">
    <property type="protein sequence ID" value="AMO69352.1"/>
    <property type="molecule type" value="Genomic_DNA"/>
</dbReference>
<dbReference type="AlphaFoldDB" id="A0A127M7W6"/>
<sequence>MVFHIKQYDRNYARRQFLKKTAGLALGGVLMPVWKAMANNGDFTAAYPDELMSIDEYSNGKLKAGDYIDASNVELVKDLLEPVKYYQVKEMGRRLRLRETTRDIMKLSPWEYLEASFKNRGQAKFDDKGNVVTLDGKPWIGGLPFPEAKNGLELFAGLTMSWGRHDASFYAIREYDLSREGKVNYQYENGWAEYAPTGRVVLPSVYWKGHEDKLRYQSVFFSEPDSVRGTSYLNIWHYDQNKFPELYGYIPDFKRIRRFPTDQRFEPLVPGSSLYLSDAWAAGDPLHTWGNYKIVSRGPMLAAVSGGWNSASDSWAHTTHGGPKGETFWDTEVELVPEAIAVDAEPTGFPRAPVGKKRVWFDARTQLPLAMVSFDRRGEIFRSFDGAYGLYEDGDKRVMDGKHPYWSWGHVHAFDVQTGQMTRLEQMASMSGGHKMMVNDQDIYDRYLTNGALRRLGN</sequence>
<protein>
    <recommendedName>
        <fullName evidence="3">DUF1329 domain-containing protein</fullName>
    </recommendedName>
</protein>
<dbReference type="PROSITE" id="PS51318">
    <property type="entry name" value="TAT"/>
    <property type="match status" value="1"/>
</dbReference>
<proteinExistence type="predicted"/>
<dbReference type="Gene3D" id="2.50.20.10">
    <property type="entry name" value="Lipoprotein localisation LolA/LolB/LppX"/>
    <property type="match status" value="1"/>
</dbReference>
<gene>
    <name evidence="1" type="ORF">AZF00_14025</name>
</gene>
<dbReference type="STRING" id="1470434.AZF00_14025"/>
<reference evidence="1 2" key="1">
    <citation type="submission" date="2015-12" db="EMBL/GenBank/DDBJ databases">
        <authorList>
            <person name="Shamseldin A."/>
            <person name="Moawad H."/>
            <person name="Abd El-Rahim W.M."/>
            <person name="Sadowsky M.J."/>
        </authorList>
    </citation>
    <scope>NUCLEOTIDE SEQUENCE [LARGE SCALE GENOMIC DNA]</scope>
    <source>
        <strain evidence="1 2">SM2</strain>
    </source>
</reference>
<evidence type="ECO:0008006" key="3">
    <source>
        <dbReference type="Google" id="ProtNLM"/>
    </source>
</evidence>
<evidence type="ECO:0000313" key="1">
    <source>
        <dbReference type="EMBL" id="AMO69352.1"/>
    </source>
</evidence>